<organism evidence="1 2">
    <name type="scientific">Variovorax terrae</name>
    <dbReference type="NCBI Taxonomy" id="2923278"/>
    <lineage>
        <taxon>Bacteria</taxon>
        <taxon>Pseudomonadati</taxon>
        <taxon>Pseudomonadota</taxon>
        <taxon>Betaproteobacteria</taxon>
        <taxon>Burkholderiales</taxon>
        <taxon>Comamonadaceae</taxon>
        <taxon>Variovorax</taxon>
    </lineage>
</organism>
<sequence length="109" mass="11670">MNTPNDSPTAAQDEEYGLPDSEALLAGTLALMTGHAQACCDGRKAVLARKIVSNLFLLSQHPVLTPAFRSMLWSLHGRWTQPLPPPEAHAPGTAGPLRGLWHAAPEVVQ</sequence>
<dbReference type="EMBL" id="JALGBI010000001">
    <property type="protein sequence ID" value="MCJ0763789.1"/>
    <property type="molecule type" value="Genomic_DNA"/>
</dbReference>
<reference evidence="1" key="1">
    <citation type="submission" date="2022-03" db="EMBL/GenBank/DDBJ databases">
        <authorList>
            <person name="Woo C.Y."/>
        </authorList>
    </citation>
    <scope>NUCLEOTIDE SEQUENCE</scope>
    <source>
        <strain evidence="1">CYS-02</strain>
    </source>
</reference>
<dbReference type="RefSeq" id="WP_243306366.1">
    <property type="nucleotide sequence ID" value="NZ_JALGBI010000001.1"/>
</dbReference>
<evidence type="ECO:0000313" key="1">
    <source>
        <dbReference type="EMBL" id="MCJ0763789.1"/>
    </source>
</evidence>
<comment type="caution">
    <text evidence="1">The sequence shown here is derived from an EMBL/GenBank/DDBJ whole genome shotgun (WGS) entry which is preliminary data.</text>
</comment>
<gene>
    <name evidence="1" type="ORF">MMF98_11285</name>
</gene>
<name>A0A9X2AMW3_9BURK</name>
<evidence type="ECO:0000313" key="2">
    <source>
        <dbReference type="Proteomes" id="UP001139447"/>
    </source>
</evidence>
<keyword evidence="2" id="KW-1185">Reference proteome</keyword>
<dbReference type="AlphaFoldDB" id="A0A9X2AMW3"/>
<accession>A0A9X2AMW3</accession>
<protein>
    <submittedName>
        <fullName evidence="1">Uncharacterized protein</fullName>
    </submittedName>
</protein>
<dbReference type="Proteomes" id="UP001139447">
    <property type="component" value="Unassembled WGS sequence"/>
</dbReference>
<proteinExistence type="predicted"/>